<dbReference type="EMBL" id="JAGIYQ010000001">
    <property type="protein sequence ID" value="MBP0724082.1"/>
    <property type="molecule type" value="Genomic_DNA"/>
</dbReference>
<sequence>MRKNYCSLHIFDADIEEVEIYLSDCDLDNLPNHPNTKLLNEFISKNSINENSSEADQLSAVMKLISQVKEVKAVFYLSKTENVVNVYSEYLTFETIKDCVMNWFGKSGKKIVAVSNLDNDVIEISLYREGKFTTSGIFGNIESYGFSKSCLSINEINSFFNLQCVEEIQVDELSQVDEIYSYFKDLFNLPIGLSHKEFKGAKSKQFTKFSVVI</sequence>
<accession>A0A940SFK1</accession>
<protein>
    <submittedName>
        <fullName evidence="1">Uncharacterized protein</fullName>
    </submittedName>
</protein>
<comment type="caution">
    <text evidence="1">The sequence shown here is derived from an EMBL/GenBank/DDBJ whole genome shotgun (WGS) entry which is preliminary data.</text>
</comment>
<evidence type="ECO:0000313" key="2">
    <source>
        <dbReference type="Proteomes" id="UP000682134"/>
    </source>
</evidence>
<keyword evidence="2" id="KW-1185">Reference proteome</keyword>
<dbReference type="Proteomes" id="UP000682134">
    <property type="component" value="Unassembled WGS sequence"/>
</dbReference>
<proteinExistence type="predicted"/>
<dbReference type="AlphaFoldDB" id="A0A940SFK1"/>
<evidence type="ECO:0000313" key="1">
    <source>
        <dbReference type="EMBL" id="MBP0724082.1"/>
    </source>
</evidence>
<gene>
    <name evidence="1" type="ORF">J5Y03_02655</name>
</gene>
<dbReference type="RefSeq" id="WP_209402157.1">
    <property type="nucleotide sequence ID" value="NZ_JAGIYQ010000001.1"/>
</dbReference>
<reference evidence="1" key="1">
    <citation type="submission" date="2021-04" db="EMBL/GenBank/DDBJ databases">
        <title>Genome seq and assembly of Bacillus sp.</title>
        <authorList>
            <person name="Chhetri G."/>
        </authorList>
    </citation>
    <scope>NUCLEOTIDE SEQUENCE</scope>
    <source>
        <strain evidence="1">RG28</strain>
    </source>
</reference>
<name>A0A940SFK1_9BACI</name>
<organism evidence="1 2">
    <name type="scientific">Gottfriedia endophytica</name>
    <dbReference type="NCBI Taxonomy" id="2820819"/>
    <lineage>
        <taxon>Bacteria</taxon>
        <taxon>Bacillati</taxon>
        <taxon>Bacillota</taxon>
        <taxon>Bacilli</taxon>
        <taxon>Bacillales</taxon>
        <taxon>Bacillaceae</taxon>
        <taxon>Gottfriedia</taxon>
    </lineage>
</organism>